<protein>
    <submittedName>
        <fullName evidence="5">Unannotated protein</fullName>
    </submittedName>
</protein>
<feature type="domain" description="GH16" evidence="2">
    <location>
        <begin position="8"/>
        <end position="255"/>
    </location>
</feature>
<evidence type="ECO:0000259" key="2">
    <source>
        <dbReference type="PROSITE" id="PS51762"/>
    </source>
</evidence>
<dbReference type="PANTHER" id="PTHR10963">
    <property type="entry name" value="GLYCOSYL HYDROLASE-RELATED"/>
    <property type="match status" value="1"/>
</dbReference>
<dbReference type="InterPro" id="IPR050546">
    <property type="entry name" value="Glycosyl_Hydrlase_16"/>
</dbReference>
<evidence type="ECO:0000313" key="3">
    <source>
        <dbReference type="EMBL" id="CAB4658344.1"/>
    </source>
</evidence>
<dbReference type="Gene3D" id="2.60.120.200">
    <property type="match status" value="1"/>
</dbReference>
<dbReference type="PANTHER" id="PTHR10963:SF55">
    <property type="entry name" value="GLYCOSIDE HYDROLASE FAMILY 16 PROTEIN"/>
    <property type="match status" value="1"/>
</dbReference>
<dbReference type="EMBL" id="CAFBMV010000009">
    <property type="protein sequence ID" value="CAB4929142.1"/>
    <property type="molecule type" value="Genomic_DNA"/>
</dbReference>
<sequence length="262" mass="29307">MAPESPVLSWSESFDEPTLSPQRWNFDEGDGSAHGLVGWGNNELQFYTENSLIVNKGLKIRASKQSEDTTLQCYYGPAKWSSGKIHTANKVAFKYGLIEVRAQMPKGKGTWPALWLLGNSLTEGIKWPFCGEIDIFEGVGNKPHTVRGTIHGPEYFGEEGITHAFDYSDELSSSLHTYAISWEENRIAWLFDGQPYFSLTPDDPRLVGKVWPFNESHYLIINLAIGGWFGGEVDPDLTTAELKIEWIHHSRINGVGEVLTSA</sequence>
<proteinExistence type="inferred from homology"/>
<evidence type="ECO:0000313" key="6">
    <source>
        <dbReference type="EMBL" id="CAB4929142.1"/>
    </source>
</evidence>
<comment type="similarity">
    <text evidence="1">Belongs to the glycosyl hydrolase 16 family.</text>
</comment>
<evidence type="ECO:0000313" key="5">
    <source>
        <dbReference type="EMBL" id="CAB4874040.1"/>
    </source>
</evidence>
<dbReference type="GO" id="GO:0005975">
    <property type="term" value="P:carbohydrate metabolic process"/>
    <property type="evidence" value="ECO:0007669"/>
    <property type="project" value="InterPro"/>
</dbReference>
<evidence type="ECO:0000313" key="7">
    <source>
        <dbReference type="EMBL" id="CAB5062447.1"/>
    </source>
</evidence>
<dbReference type="InterPro" id="IPR000757">
    <property type="entry name" value="Beta-glucanase-like"/>
</dbReference>
<dbReference type="GO" id="GO:0004553">
    <property type="term" value="F:hydrolase activity, hydrolyzing O-glycosyl compounds"/>
    <property type="evidence" value="ECO:0007669"/>
    <property type="project" value="InterPro"/>
</dbReference>
<dbReference type="InterPro" id="IPR013320">
    <property type="entry name" value="ConA-like_dom_sf"/>
</dbReference>
<evidence type="ECO:0000313" key="4">
    <source>
        <dbReference type="EMBL" id="CAB4751413.1"/>
    </source>
</evidence>
<dbReference type="AlphaFoldDB" id="A0A6J7DYL9"/>
<dbReference type="EMBL" id="CAFBQL010000009">
    <property type="protein sequence ID" value="CAB5062447.1"/>
    <property type="molecule type" value="Genomic_DNA"/>
</dbReference>
<reference evidence="5" key="1">
    <citation type="submission" date="2020-05" db="EMBL/GenBank/DDBJ databases">
        <authorList>
            <person name="Chiriac C."/>
            <person name="Salcher M."/>
            <person name="Ghai R."/>
            <person name="Kavagutti S V."/>
        </authorList>
    </citation>
    <scope>NUCLEOTIDE SEQUENCE</scope>
</reference>
<dbReference type="EMBL" id="CAFBLE010000012">
    <property type="protein sequence ID" value="CAB4874040.1"/>
    <property type="molecule type" value="Genomic_DNA"/>
</dbReference>
<accession>A0A6J7DYL9</accession>
<evidence type="ECO:0000256" key="1">
    <source>
        <dbReference type="ARBA" id="ARBA00006865"/>
    </source>
</evidence>
<gene>
    <name evidence="3" type="ORF">UFOPK2289_00312</name>
    <name evidence="4" type="ORF">UFOPK2822_00829</name>
    <name evidence="5" type="ORF">UFOPK3346_01209</name>
    <name evidence="6" type="ORF">UFOPK3670_01163</name>
    <name evidence="7" type="ORF">UFOPK4308_01209</name>
</gene>
<dbReference type="EMBL" id="CAEZWT010000005">
    <property type="protein sequence ID" value="CAB4658344.1"/>
    <property type="molecule type" value="Genomic_DNA"/>
</dbReference>
<dbReference type="CDD" id="cd08023">
    <property type="entry name" value="GH16_laminarinase_like"/>
    <property type="match status" value="1"/>
</dbReference>
<organism evidence="5">
    <name type="scientific">freshwater metagenome</name>
    <dbReference type="NCBI Taxonomy" id="449393"/>
    <lineage>
        <taxon>unclassified sequences</taxon>
        <taxon>metagenomes</taxon>
        <taxon>ecological metagenomes</taxon>
    </lineage>
</organism>
<dbReference type="PROSITE" id="PS51762">
    <property type="entry name" value="GH16_2"/>
    <property type="match status" value="1"/>
</dbReference>
<name>A0A6J7DYL9_9ZZZZ</name>
<dbReference type="EMBL" id="CAEZZC010000010">
    <property type="protein sequence ID" value="CAB4751413.1"/>
    <property type="molecule type" value="Genomic_DNA"/>
</dbReference>
<dbReference type="Pfam" id="PF00722">
    <property type="entry name" value="Glyco_hydro_16"/>
    <property type="match status" value="1"/>
</dbReference>
<dbReference type="SUPFAM" id="SSF49899">
    <property type="entry name" value="Concanavalin A-like lectins/glucanases"/>
    <property type="match status" value="1"/>
</dbReference>